<dbReference type="EMBL" id="JBHUJB010000035">
    <property type="protein sequence ID" value="MFD2158884.1"/>
    <property type="molecule type" value="Genomic_DNA"/>
</dbReference>
<gene>
    <name evidence="1" type="ORF">ACFSW8_08250</name>
</gene>
<protein>
    <submittedName>
        <fullName evidence="1">DUF1802 family protein</fullName>
    </submittedName>
</protein>
<keyword evidence="2" id="KW-1185">Reference proteome</keyword>
<sequence>MAVAFKEWASVCEALGRGEQDVIIRKGGIHEGREGFQFEHERFYLFPTLFHKQVGQVKELARHWAPDSEKKVYEVGELVEIRYCCRVLRVEALRDWEQVMALDGRHVYAESLVRERFEWEGKGMLAGAINVAYVETEELATPLVVEYKKSHGGCRSWVEV</sequence>
<dbReference type="Proteomes" id="UP001597389">
    <property type="component" value="Unassembled WGS sequence"/>
</dbReference>
<organism evidence="1 2">
    <name type="scientific">Rubritalea tangerina</name>
    <dbReference type="NCBI Taxonomy" id="430798"/>
    <lineage>
        <taxon>Bacteria</taxon>
        <taxon>Pseudomonadati</taxon>
        <taxon>Verrucomicrobiota</taxon>
        <taxon>Verrucomicrobiia</taxon>
        <taxon>Verrucomicrobiales</taxon>
        <taxon>Rubritaleaceae</taxon>
        <taxon>Rubritalea</taxon>
    </lineage>
</organism>
<evidence type="ECO:0000313" key="1">
    <source>
        <dbReference type="EMBL" id="MFD2158884.1"/>
    </source>
</evidence>
<proteinExistence type="predicted"/>
<evidence type="ECO:0000313" key="2">
    <source>
        <dbReference type="Proteomes" id="UP001597389"/>
    </source>
</evidence>
<dbReference type="InterPro" id="IPR014923">
    <property type="entry name" value="DUF1802"/>
</dbReference>
<dbReference type="RefSeq" id="WP_377087110.1">
    <property type="nucleotide sequence ID" value="NZ_JBHSJL010000014.1"/>
</dbReference>
<dbReference type="Pfam" id="PF08819">
    <property type="entry name" value="DUF1802"/>
    <property type="match status" value="1"/>
</dbReference>
<accession>A0ABW4ZA91</accession>
<comment type="caution">
    <text evidence="1">The sequence shown here is derived from an EMBL/GenBank/DDBJ whole genome shotgun (WGS) entry which is preliminary data.</text>
</comment>
<name>A0ABW4ZA91_9BACT</name>
<reference evidence="2" key="1">
    <citation type="journal article" date="2019" name="Int. J. Syst. Evol. Microbiol.">
        <title>The Global Catalogue of Microorganisms (GCM) 10K type strain sequencing project: providing services to taxonomists for standard genome sequencing and annotation.</title>
        <authorList>
            <consortium name="The Broad Institute Genomics Platform"/>
            <consortium name="The Broad Institute Genome Sequencing Center for Infectious Disease"/>
            <person name="Wu L."/>
            <person name="Ma J."/>
        </authorList>
    </citation>
    <scope>NUCLEOTIDE SEQUENCE [LARGE SCALE GENOMIC DNA]</scope>
    <source>
        <strain evidence="2">CCUG 57942</strain>
    </source>
</reference>